<dbReference type="EMBL" id="BART01009049">
    <property type="protein sequence ID" value="GAG62039.1"/>
    <property type="molecule type" value="Genomic_DNA"/>
</dbReference>
<proteinExistence type="predicted"/>
<comment type="caution">
    <text evidence="1">The sequence shown here is derived from an EMBL/GenBank/DDBJ whole genome shotgun (WGS) entry which is preliminary data.</text>
</comment>
<protein>
    <submittedName>
        <fullName evidence="1">Uncharacterized protein</fullName>
    </submittedName>
</protein>
<gene>
    <name evidence="1" type="ORF">S01H4_20170</name>
</gene>
<dbReference type="AlphaFoldDB" id="X0YZ14"/>
<accession>X0YZ14</accession>
<name>X0YZ14_9ZZZZ</name>
<evidence type="ECO:0000313" key="1">
    <source>
        <dbReference type="EMBL" id="GAG62039.1"/>
    </source>
</evidence>
<sequence>MTESVALIEGNLPTYEVVQELPTHAEDLITAKALCFKVLLAPHQCTLGELSRLQDLLCSLGYMD</sequence>
<reference evidence="1" key="1">
    <citation type="journal article" date="2014" name="Front. Microbiol.">
        <title>High frequency of phylogenetically diverse reductive dehalogenase-homologous genes in deep subseafloor sedimentary metagenomes.</title>
        <authorList>
            <person name="Kawai M."/>
            <person name="Futagami T."/>
            <person name="Toyoda A."/>
            <person name="Takaki Y."/>
            <person name="Nishi S."/>
            <person name="Hori S."/>
            <person name="Arai W."/>
            <person name="Tsubouchi T."/>
            <person name="Morono Y."/>
            <person name="Uchiyama I."/>
            <person name="Ito T."/>
            <person name="Fujiyama A."/>
            <person name="Inagaki F."/>
            <person name="Takami H."/>
        </authorList>
    </citation>
    <scope>NUCLEOTIDE SEQUENCE</scope>
    <source>
        <strain evidence="1">Expedition CK06-06</strain>
    </source>
</reference>
<organism evidence="1">
    <name type="scientific">marine sediment metagenome</name>
    <dbReference type="NCBI Taxonomy" id="412755"/>
    <lineage>
        <taxon>unclassified sequences</taxon>
        <taxon>metagenomes</taxon>
        <taxon>ecological metagenomes</taxon>
    </lineage>
</organism>